<dbReference type="InterPro" id="IPR004344">
    <property type="entry name" value="TTL/TTLL_fam"/>
</dbReference>
<dbReference type="PANTHER" id="PTHR46069:SF1">
    <property type="entry name" value="CHROMOSOME UNDETERMINED SCAFFOLD_125, WHOLE GENOME SHOTGUN SEQUENCE"/>
    <property type="match status" value="1"/>
</dbReference>
<evidence type="ECO:0000256" key="1">
    <source>
        <dbReference type="SAM" id="MobiDB-lite"/>
    </source>
</evidence>
<keyword evidence="3" id="KW-1185">Reference proteome</keyword>
<protein>
    <submittedName>
        <fullName evidence="2">Tubulin tyrosine ligase-like 3</fullName>
    </submittedName>
</protein>
<dbReference type="VEuPathDB" id="GiardiaDB:GMRT_13299"/>
<comment type="caution">
    <text evidence="2">The sequence shown here is derived from an EMBL/GenBank/DDBJ whole genome shotgun (WGS) entry which is preliminary data.</text>
</comment>
<accession>A0A4Z1SKW0</accession>
<feature type="compositionally biased region" description="Polar residues" evidence="1">
    <location>
        <begin position="480"/>
        <end position="490"/>
    </location>
</feature>
<name>A0A4Z1SKW0_GIAMU</name>
<sequence length="536" mass="61413">MFMYSIGSGNNPELVERVLRSRHWWAPTESDVEYNLRWQQLLPPAARYGALCSTNKRTVFNHLPGQRVLHSKLSLYQTLLKRLGTGVFDFLPITYNLSVSAEFDRFVRHYQYISKATGEAGEAGEPASLRSEYLSTPPSRNRQNLWIVKPVGLNRGRGIKIVRSPEEVEAYMKEYEEVVKARGRTGLTKSASTLLIQKYLEHPYLLDRRKFDIRCYALITSEGSGYIYEYGYLRLSSFEYDMEKTDLNVHLTNNAVQKCYGLLEDGNMLHYRDLDRKMAEDDENLPQDYFTSVLWPQMKRIMTVVLLVFSKSVLGAVNCEGCFDLYGFDFMIEMVEGPEGSTSYRPVLIEINSNPCISLESSVSWDILPRMLDDLFDLTIDRIFMPPRTSCEKLVQLMQEAKRGKRPSTSEFYTGTVTLDTIPGLRWDALDLVSPVSLRPNYFMRVMQRWSRHTGALPDESRSRSHSSSSSESSDESSSLQRLLASQTQDCDMRFRPASGFVQEMFARLAASPAFSGRRPPRAKSTARKEENSKLK</sequence>
<dbReference type="Pfam" id="PF03133">
    <property type="entry name" value="TTL"/>
    <property type="match status" value="1"/>
</dbReference>
<dbReference type="EMBL" id="VDLU01000005">
    <property type="protein sequence ID" value="TNJ26262.1"/>
    <property type="molecule type" value="Genomic_DNA"/>
</dbReference>
<organism evidence="2 3">
    <name type="scientific">Giardia muris</name>
    <dbReference type="NCBI Taxonomy" id="5742"/>
    <lineage>
        <taxon>Eukaryota</taxon>
        <taxon>Metamonada</taxon>
        <taxon>Diplomonadida</taxon>
        <taxon>Hexamitidae</taxon>
        <taxon>Giardiinae</taxon>
        <taxon>Giardia</taxon>
    </lineage>
</organism>
<gene>
    <name evidence="2" type="ORF">GMRT_13299</name>
</gene>
<proteinExistence type="predicted"/>
<dbReference type="OrthoDB" id="10252479at2759"/>
<dbReference type="AlphaFoldDB" id="A0A4Z1SKW0"/>
<feature type="region of interest" description="Disordered" evidence="1">
    <location>
        <begin position="455"/>
        <end position="491"/>
    </location>
</feature>
<feature type="compositionally biased region" description="Low complexity" evidence="1">
    <location>
        <begin position="466"/>
        <end position="479"/>
    </location>
</feature>
<dbReference type="GO" id="GO:0016874">
    <property type="term" value="F:ligase activity"/>
    <property type="evidence" value="ECO:0007669"/>
    <property type="project" value="UniProtKB-KW"/>
</dbReference>
<dbReference type="Gene3D" id="3.30.470.20">
    <property type="entry name" value="ATP-grasp fold, B domain"/>
    <property type="match status" value="1"/>
</dbReference>
<evidence type="ECO:0000313" key="3">
    <source>
        <dbReference type="Proteomes" id="UP000315496"/>
    </source>
</evidence>
<dbReference type="Proteomes" id="UP000315496">
    <property type="component" value="Chromosome 5"/>
</dbReference>
<evidence type="ECO:0000313" key="2">
    <source>
        <dbReference type="EMBL" id="TNJ26262.1"/>
    </source>
</evidence>
<dbReference type="PROSITE" id="PS51221">
    <property type="entry name" value="TTL"/>
    <property type="match status" value="1"/>
</dbReference>
<dbReference type="PANTHER" id="PTHR46069">
    <property type="entry name" value="TUBULIN TYROSINE LIGASE"/>
    <property type="match status" value="1"/>
</dbReference>
<reference evidence="2 3" key="1">
    <citation type="submission" date="2019-05" db="EMBL/GenBank/DDBJ databases">
        <title>The compact genome of Giardia muris reveals important steps in the evolution of intestinal protozoan parasites.</title>
        <authorList>
            <person name="Xu F."/>
            <person name="Jimenez-Gonzalez A."/>
            <person name="Einarsson E."/>
            <person name="Astvaldsson A."/>
            <person name="Peirasmaki D."/>
            <person name="Eckmann L."/>
            <person name="Andersson J.O."/>
            <person name="Svard S.G."/>
            <person name="Jerlstrom-Hultqvist J."/>
        </authorList>
    </citation>
    <scope>NUCLEOTIDE SEQUENCE [LARGE SCALE GENOMIC DNA]</scope>
    <source>
        <strain evidence="2 3">Roberts-Thomson</strain>
    </source>
</reference>
<keyword evidence="2" id="KW-0436">Ligase</keyword>
<dbReference type="SUPFAM" id="SSF56059">
    <property type="entry name" value="Glutathione synthetase ATP-binding domain-like"/>
    <property type="match status" value="1"/>
</dbReference>
<feature type="compositionally biased region" description="Basic and acidic residues" evidence="1">
    <location>
        <begin position="527"/>
        <end position="536"/>
    </location>
</feature>
<feature type="region of interest" description="Disordered" evidence="1">
    <location>
        <begin position="512"/>
        <end position="536"/>
    </location>
</feature>